<accession>A0A556MH12</accession>
<evidence type="ECO:0000313" key="3">
    <source>
        <dbReference type="Proteomes" id="UP000316008"/>
    </source>
</evidence>
<reference evidence="2 3" key="1">
    <citation type="submission" date="2019-07" db="EMBL/GenBank/DDBJ databases">
        <authorList>
            <person name="Huq M.A."/>
        </authorList>
    </citation>
    <scope>NUCLEOTIDE SEQUENCE [LARGE SCALE GENOMIC DNA]</scope>
    <source>
        <strain evidence="2 3">MAH-3</strain>
    </source>
</reference>
<dbReference type="OrthoDB" id="9795226at2"/>
<proteinExistence type="predicted"/>
<dbReference type="PANTHER" id="PTHR47191:SF2">
    <property type="entry name" value="OS05G0170800 PROTEIN"/>
    <property type="match status" value="1"/>
</dbReference>
<feature type="domain" description="ApaG" evidence="1">
    <location>
        <begin position="5"/>
        <end position="130"/>
    </location>
</feature>
<dbReference type="NCBIfam" id="NF003967">
    <property type="entry name" value="PRK05461.1"/>
    <property type="match status" value="1"/>
</dbReference>
<dbReference type="PANTHER" id="PTHR47191">
    <property type="entry name" value="OS05G0170800 PROTEIN"/>
    <property type="match status" value="1"/>
</dbReference>
<gene>
    <name evidence="2" type="primary">apaG</name>
    <name evidence="2" type="ORF">FO442_18255</name>
</gene>
<dbReference type="InterPro" id="IPR036767">
    <property type="entry name" value="ApaG_sf"/>
</dbReference>
<evidence type="ECO:0000313" key="2">
    <source>
        <dbReference type="EMBL" id="TSJ39115.1"/>
    </source>
</evidence>
<keyword evidence="3" id="KW-1185">Reference proteome</keyword>
<organism evidence="2 3">
    <name type="scientific">Fluviicola chungangensis</name>
    <dbReference type="NCBI Taxonomy" id="2597671"/>
    <lineage>
        <taxon>Bacteria</taxon>
        <taxon>Pseudomonadati</taxon>
        <taxon>Bacteroidota</taxon>
        <taxon>Flavobacteriia</taxon>
        <taxon>Flavobacteriales</taxon>
        <taxon>Crocinitomicaceae</taxon>
        <taxon>Fluviicola</taxon>
    </lineage>
</organism>
<sequence length="130" mass="14847">MTQITALTEGVLIRVSTQFRADVSQTTDSSYFFSYRIDIENQNQFTVQLLHRDWFIFDSLNPTIHVSGEGVVGQQPILESGELYQYTSGCELKSEMGSMHGFYTFKNMETGQLFKVDIPVFQLNFPGKLN</sequence>
<protein>
    <submittedName>
        <fullName evidence="2">Co2+/Mg2+ efflux protein ApaG</fullName>
    </submittedName>
</protein>
<dbReference type="SUPFAM" id="SSF110069">
    <property type="entry name" value="ApaG-like"/>
    <property type="match status" value="1"/>
</dbReference>
<dbReference type="AlphaFoldDB" id="A0A556MH12"/>
<dbReference type="RefSeq" id="WP_144334654.1">
    <property type="nucleotide sequence ID" value="NZ_VLPL01000012.1"/>
</dbReference>
<dbReference type="InterPro" id="IPR007474">
    <property type="entry name" value="ApaG_domain"/>
</dbReference>
<dbReference type="PROSITE" id="PS51087">
    <property type="entry name" value="APAG"/>
    <property type="match status" value="1"/>
</dbReference>
<dbReference type="InterPro" id="IPR050718">
    <property type="entry name" value="ApaG-like"/>
</dbReference>
<evidence type="ECO:0000259" key="1">
    <source>
        <dbReference type="PROSITE" id="PS51087"/>
    </source>
</evidence>
<name>A0A556MH12_9FLAO</name>
<dbReference type="Gene3D" id="2.60.40.1470">
    <property type="entry name" value="ApaG domain"/>
    <property type="match status" value="1"/>
</dbReference>
<dbReference type="EMBL" id="VLPL01000012">
    <property type="protein sequence ID" value="TSJ39115.1"/>
    <property type="molecule type" value="Genomic_DNA"/>
</dbReference>
<dbReference type="Proteomes" id="UP000316008">
    <property type="component" value="Unassembled WGS sequence"/>
</dbReference>
<comment type="caution">
    <text evidence="2">The sequence shown here is derived from an EMBL/GenBank/DDBJ whole genome shotgun (WGS) entry which is preliminary data.</text>
</comment>
<dbReference type="Pfam" id="PF04379">
    <property type="entry name" value="DUF525"/>
    <property type="match status" value="1"/>
</dbReference>